<keyword evidence="2 3" id="KW-0143">Chaperone</keyword>
<dbReference type="Pfam" id="PF00166">
    <property type="entry name" value="Cpn10"/>
    <property type="match status" value="1"/>
</dbReference>
<dbReference type="RefSeq" id="WP_013943130.1">
    <property type="nucleotide sequence ID" value="NC_015713.1"/>
</dbReference>
<dbReference type="AlphaFoldDB" id="F8L7D5"/>
<dbReference type="PRINTS" id="PR00297">
    <property type="entry name" value="CHAPERONIN10"/>
</dbReference>
<dbReference type="PANTHER" id="PTHR10772:SF58">
    <property type="entry name" value="CO-CHAPERONIN GROES"/>
    <property type="match status" value="1"/>
</dbReference>
<dbReference type="STRING" id="331113.SNE_A07860"/>
<keyword evidence="6" id="KW-1185">Reference proteome</keyword>
<evidence type="ECO:0000313" key="5">
    <source>
        <dbReference type="EMBL" id="CCB88663.1"/>
    </source>
</evidence>
<evidence type="ECO:0000256" key="1">
    <source>
        <dbReference type="ARBA" id="ARBA00006975"/>
    </source>
</evidence>
<dbReference type="OrthoDB" id="9806791at2"/>
<comment type="subcellular location">
    <subcellularLocation>
        <location evidence="3">Cytoplasm</location>
    </subcellularLocation>
</comment>
<gene>
    <name evidence="5" type="primary">groS-A</name>
    <name evidence="3" type="synonym">groES</name>
    <name evidence="3" type="synonym">groS</name>
    <name evidence="5" type="ordered locus">SNE_A07860</name>
</gene>
<name>F8L7D5_SIMNZ</name>
<dbReference type="InterPro" id="IPR011032">
    <property type="entry name" value="GroES-like_sf"/>
</dbReference>
<dbReference type="SUPFAM" id="SSF50129">
    <property type="entry name" value="GroES-like"/>
    <property type="match status" value="1"/>
</dbReference>
<reference evidence="5 6" key="1">
    <citation type="journal article" date="2011" name="Mol. Biol. Evol.">
        <title>Unity in variety--the pan-genome of the Chlamydiae.</title>
        <authorList>
            <person name="Collingro A."/>
            <person name="Tischler P."/>
            <person name="Weinmaier T."/>
            <person name="Penz T."/>
            <person name="Heinz E."/>
            <person name="Brunham R.C."/>
            <person name="Read T.D."/>
            <person name="Bavoil P.M."/>
            <person name="Sachse K."/>
            <person name="Kahane S."/>
            <person name="Friedman M.G."/>
            <person name="Rattei T."/>
            <person name="Myers G.S."/>
            <person name="Horn M."/>
        </authorList>
    </citation>
    <scope>NUCLEOTIDE SEQUENCE [LARGE SCALE GENOMIC DNA]</scope>
    <source>
        <strain evidence="6">ATCC VR-1471 / Z</strain>
    </source>
</reference>
<dbReference type="GO" id="GO:0046872">
    <property type="term" value="F:metal ion binding"/>
    <property type="evidence" value="ECO:0007669"/>
    <property type="project" value="TreeGrafter"/>
</dbReference>
<dbReference type="SMART" id="SM00883">
    <property type="entry name" value="Cpn10"/>
    <property type="match status" value="1"/>
</dbReference>
<comment type="subunit">
    <text evidence="3">Heptamer of 7 subunits arranged in a ring. Interacts with the chaperonin GroEL.</text>
</comment>
<keyword evidence="3" id="KW-0963">Cytoplasm</keyword>
<proteinExistence type="inferred from homology"/>
<dbReference type="HAMAP" id="MF_00580">
    <property type="entry name" value="CH10"/>
    <property type="match status" value="1"/>
</dbReference>
<dbReference type="CDD" id="cd00320">
    <property type="entry name" value="cpn10"/>
    <property type="match status" value="1"/>
</dbReference>
<dbReference type="PROSITE" id="PS00681">
    <property type="entry name" value="CHAPERONINS_CPN10"/>
    <property type="match status" value="1"/>
</dbReference>
<sequence>MKTKKKLTLRPLGNRVLVQRLEQEETLKGGIILPDSAKKKQESARVVAVGKGKSTDDGKILPMPVKEGDLILMDKYAGQEVTVDDEEFIVLRSDDIIAIIED</sequence>
<dbReference type="KEGG" id="sng:SNE_A07860"/>
<evidence type="ECO:0000256" key="4">
    <source>
        <dbReference type="RuleBase" id="RU000535"/>
    </source>
</evidence>
<evidence type="ECO:0000313" key="6">
    <source>
        <dbReference type="Proteomes" id="UP000000496"/>
    </source>
</evidence>
<dbReference type="Proteomes" id="UP000000496">
    <property type="component" value="Chromosome gsn.131"/>
</dbReference>
<dbReference type="PANTHER" id="PTHR10772">
    <property type="entry name" value="10 KDA HEAT SHOCK PROTEIN"/>
    <property type="match status" value="1"/>
</dbReference>
<dbReference type="GO" id="GO:0051087">
    <property type="term" value="F:protein-folding chaperone binding"/>
    <property type="evidence" value="ECO:0007669"/>
    <property type="project" value="TreeGrafter"/>
</dbReference>
<dbReference type="eggNOG" id="COG0234">
    <property type="taxonomic scope" value="Bacteria"/>
</dbReference>
<accession>F8L7D5</accession>
<evidence type="ECO:0000256" key="3">
    <source>
        <dbReference type="HAMAP-Rule" id="MF_00580"/>
    </source>
</evidence>
<dbReference type="GO" id="GO:0005524">
    <property type="term" value="F:ATP binding"/>
    <property type="evidence" value="ECO:0007669"/>
    <property type="project" value="InterPro"/>
</dbReference>
<dbReference type="HOGENOM" id="CLU_132825_2_1_0"/>
<evidence type="ECO:0000256" key="2">
    <source>
        <dbReference type="ARBA" id="ARBA00023186"/>
    </source>
</evidence>
<dbReference type="GO" id="GO:0044183">
    <property type="term" value="F:protein folding chaperone"/>
    <property type="evidence" value="ECO:0007669"/>
    <property type="project" value="InterPro"/>
</dbReference>
<dbReference type="InterPro" id="IPR020818">
    <property type="entry name" value="Chaperonin_GroES"/>
</dbReference>
<dbReference type="GO" id="GO:0005737">
    <property type="term" value="C:cytoplasm"/>
    <property type="evidence" value="ECO:0007669"/>
    <property type="project" value="UniProtKB-SubCell"/>
</dbReference>
<organism evidence="5 6">
    <name type="scientific">Simkania negevensis (strain ATCC VR-1471 / DSM 27360 / Z)</name>
    <dbReference type="NCBI Taxonomy" id="331113"/>
    <lineage>
        <taxon>Bacteria</taxon>
        <taxon>Pseudomonadati</taxon>
        <taxon>Chlamydiota</taxon>
        <taxon>Chlamydiia</taxon>
        <taxon>Parachlamydiales</taxon>
        <taxon>Simkaniaceae</taxon>
        <taxon>Simkania</taxon>
    </lineage>
</organism>
<dbReference type="GO" id="GO:0051082">
    <property type="term" value="F:unfolded protein binding"/>
    <property type="evidence" value="ECO:0007669"/>
    <property type="project" value="TreeGrafter"/>
</dbReference>
<dbReference type="Gene3D" id="2.30.33.40">
    <property type="entry name" value="GroES chaperonin"/>
    <property type="match status" value="1"/>
</dbReference>
<protein>
    <recommendedName>
        <fullName evidence="3">Co-chaperonin GroES</fullName>
    </recommendedName>
    <alternativeName>
        <fullName evidence="3">10 kDa chaperonin</fullName>
    </alternativeName>
    <alternativeName>
        <fullName evidence="3">Chaperonin-10</fullName>
        <shortName evidence="3">Cpn10</shortName>
    </alternativeName>
</protein>
<dbReference type="NCBIfam" id="NF001533">
    <property type="entry name" value="PRK00364.2-4"/>
    <property type="match status" value="1"/>
</dbReference>
<dbReference type="InterPro" id="IPR018369">
    <property type="entry name" value="Chaprnonin_Cpn10_CS"/>
</dbReference>
<comment type="similarity">
    <text evidence="1 3 4">Belongs to the GroES chaperonin family.</text>
</comment>
<dbReference type="NCBIfam" id="NF001531">
    <property type="entry name" value="PRK00364.2-2"/>
    <property type="match status" value="1"/>
</dbReference>
<dbReference type="InterPro" id="IPR037124">
    <property type="entry name" value="Chaperonin_GroES_sf"/>
</dbReference>
<dbReference type="FunFam" id="2.30.33.40:FF:000007">
    <property type="entry name" value="10 kDa chaperonin"/>
    <property type="match status" value="1"/>
</dbReference>
<dbReference type="EMBL" id="FR872582">
    <property type="protein sequence ID" value="CCB88663.1"/>
    <property type="molecule type" value="Genomic_DNA"/>
</dbReference>
<comment type="function">
    <text evidence="3 4">Together with the chaperonin GroEL, plays an essential role in assisting protein folding. The GroEL-GroES system forms a nano-cage that allows encapsulation of the non-native substrate proteins and provides a physical environment optimized to promote and accelerate protein folding. GroES binds to the apical surface of the GroEL ring, thereby capping the opening of the GroEL channel.</text>
</comment>